<organism evidence="2 3">
    <name type="scientific">Colletotrichum asianum</name>
    <dbReference type="NCBI Taxonomy" id="702518"/>
    <lineage>
        <taxon>Eukaryota</taxon>
        <taxon>Fungi</taxon>
        <taxon>Dikarya</taxon>
        <taxon>Ascomycota</taxon>
        <taxon>Pezizomycotina</taxon>
        <taxon>Sordariomycetes</taxon>
        <taxon>Hypocreomycetidae</taxon>
        <taxon>Glomerellales</taxon>
        <taxon>Glomerellaceae</taxon>
        <taxon>Colletotrichum</taxon>
        <taxon>Colletotrichum gloeosporioides species complex</taxon>
    </lineage>
</organism>
<gene>
    <name evidence="2" type="ORF">GQ607_017502</name>
</gene>
<comment type="caution">
    <text evidence="2">The sequence shown here is derived from an EMBL/GenBank/DDBJ whole genome shotgun (WGS) entry which is preliminary data.</text>
</comment>
<reference evidence="2 3" key="1">
    <citation type="submission" date="2019-12" db="EMBL/GenBank/DDBJ databases">
        <title>A genome sequence resource for the geographically widespread anthracnose pathogen Colletotrichum asianum.</title>
        <authorList>
            <person name="Meng Y."/>
        </authorList>
    </citation>
    <scope>NUCLEOTIDE SEQUENCE [LARGE SCALE GENOMIC DNA]</scope>
    <source>
        <strain evidence="2 3">ICMP 18580</strain>
    </source>
</reference>
<evidence type="ECO:0000256" key="1">
    <source>
        <dbReference type="SAM" id="Phobius"/>
    </source>
</evidence>
<dbReference type="AlphaFoldDB" id="A0A8H3VRR3"/>
<keyword evidence="1" id="KW-0472">Membrane</keyword>
<protein>
    <submittedName>
        <fullName evidence="2">Uncharacterized protein</fullName>
    </submittedName>
</protein>
<feature type="non-terminal residue" evidence="2">
    <location>
        <position position="1"/>
    </location>
</feature>
<feature type="transmembrane region" description="Helical" evidence="1">
    <location>
        <begin position="44"/>
        <end position="62"/>
    </location>
</feature>
<evidence type="ECO:0000313" key="3">
    <source>
        <dbReference type="Proteomes" id="UP000434172"/>
    </source>
</evidence>
<name>A0A8H3VRR3_9PEZI</name>
<dbReference type="EMBL" id="WOWK01000217">
    <property type="protein sequence ID" value="KAF0315271.1"/>
    <property type="molecule type" value="Genomic_DNA"/>
</dbReference>
<keyword evidence="1" id="KW-1133">Transmembrane helix</keyword>
<keyword evidence="1" id="KW-0812">Transmembrane</keyword>
<accession>A0A8H3VRR3</accession>
<proteinExistence type="predicted"/>
<evidence type="ECO:0000313" key="2">
    <source>
        <dbReference type="EMBL" id="KAF0315271.1"/>
    </source>
</evidence>
<sequence>ILLYLDNLASSLTLLKKLGSLYSTKDLKIKLKIRLLRLTTLKTSFSILTLLLRLIINFLNTIKKKAKSNKD</sequence>
<keyword evidence="3" id="KW-1185">Reference proteome</keyword>
<dbReference type="Proteomes" id="UP000434172">
    <property type="component" value="Unassembled WGS sequence"/>
</dbReference>